<accession>A0ABR3VN61</accession>
<name>A0ABR3VN61_HUMIN</name>
<dbReference type="Proteomes" id="UP001583172">
    <property type="component" value="Unassembled WGS sequence"/>
</dbReference>
<evidence type="ECO:0000313" key="3">
    <source>
        <dbReference type="Proteomes" id="UP001583172"/>
    </source>
</evidence>
<dbReference type="EMBL" id="JAZGSY010000031">
    <property type="protein sequence ID" value="KAL1842860.1"/>
    <property type="molecule type" value="Genomic_DNA"/>
</dbReference>
<feature type="chain" id="PRO_5045483284" evidence="1">
    <location>
        <begin position="22"/>
        <end position="155"/>
    </location>
</feature>
<evidence type="ECO:0000256" key="1">
    <source>
        <dbReference type="SAM" id="SignalP"/>
    </source>
</evidence>
<keyword evidence="1" id="KW-0732">Signal</keyword>
<proteinExistence type="predicted"/>
<keyword evidence="3" id="KW-1185">Reference proteome</keyword>
<feature type="signal peptide" evidence="1">
    <location>
        <begin position="1"/>
        <end position="21"/>
    </location>
</feature>
<reference evidence="2 3" key="1">
    <citation type="journal article" date="2024" name="Commun. Biol.">
        <title>Comparative genomic analysis of thermophilic fungi reveals convergent evolutionary adaptations and gene losses.</title>
        <authorList>
            <person name="Steindorff A.S."/>
            <person name="Aguilar-Pontes M.V."/>
            <person name="Robinson A.J."/>
            <person name="Andreopoulos B."/>
            <person name="LaButti K."/>
            <person name="Kuo A."/>
            <person name="Mondo S."/>
            <person name="Riley R."/>
            <person name="Otillar R."/>
            <person name="Haridas S."/>
            <person name="Lipzen A."/>
            <person name="Grimwood J."/>
            <person name="Schmutz J."/>
            <person name="Clum A."/>
            <person name="Reid I.D."/>
            <person name="Moisan M.C."/>
            <person name="Butler G."/>
            <person name="Nguyen T.T.M."/>
            <person name="Dewar K."/>
            <person name="Conant G."/>
            <person name="Drula E."/>
            <person name="Henrissat B."/>
            <person name="Hansel C."/>
            <person name="Singer S."/>
            <person name="Hutchinson M.I."/>
            <person name="de Vries R.P."/>
            <person name="Natvig D.O."/>
            <person name="Powell A.J."/>
            <person name="Tsang A."/>
            <person name="Grigoriev I.V."/>
        </authorList>
    </citation>
    <scope>NUCLEOTIDE SEQUENCE [LARGE SCALE GENOMIC DNA]</scope>
    <source>
        <strain evidence="2 3">CBS 620.91</strain>
    </source>
</reference>
<evidence type="ECO:0000313" key="2">
    <source>
        <dbReference type="EMBL" id="KAL1842860.1"/>
    </source>
</evidence>
<organism evidence="2 3">
    <name type="scientific">Humicola insolens</name>
    <name type="common">Soft-rot fungus</name>
    <dbReference type="NCBI Taxonomy" id="85995"/>
    <lineage>
        <taxon>Eukaryota</taxon>
        <taxon>Fungi</taxon>
        <taxon>Dikarya</taxon>
        <taxon>Ascomycota</taxon>
        <taxon>Pezizomycotina</taxon>
        <taxon>Sordariomycetes</taxon>
        <taxon>Sordariomycetidae</taxon>
        <taxon>Sordariales</taxon>
        <taxon>Chaetomiaceae</taxon>
        <taxon>Mycothermus</taxon>
    </lineage>
</organism>
<protein>
    <submittedName>
        <fullName evidence="2">Uncharacterized protein</fullName>
    </submittedName>
</protein>
<sequence>MFLATTAKGFIAACLVVLAQASPTSLDLNQRDDPKTEPTVLAYLLTKPPPSNQINMCTEPQGKGLCVRETYAIGECHHVKSFLFLNTATSEILSEEPYQCWLYSNPCKVGVCFTGDHCTFGPVTAKTPEQHDLGLVGWEHRVISFRCKNATDGLN</sequence>
<comment type="caution">
    <text evidence="2">The sequence shown here is derived from an EMBL/GenBank/DDBJ whole genome shotgun (WGS) entry which is preliminary data.</text>
</comment>
<gene>
    <name evidence="2" type="ORF">VTJ49DRAFT_4027</name>
</gene>